<dbReference type="InterPro" id="IPR018484">
    <property type="entry name" value="FGGY_N"/>
</dbReference>
<protein>
    <submittedName>
        <fullName evidence="6">FGGY-family pentulose kinase</fullName>
    </submittedName>
</protein>
<dbReference type="RefSeq" id="WP_110033482.1">
    <property type="nucleotide sequence ID" value="NZ_QGTR01000005.1"/>
</dbReference>
<accession>A0A317PGA4</accession>
<dbReference type="OrthoDB" id="9805576at2"/>
<dbReference type="NCBIfam" id="TIGR01315">
    <property type="entry name" value="5C_CHO_kinase"/>
    <property type="match status" value="1"/>
</dbReference>
<dbReference type="Gene3D" id="1.20.58.2240">
    <property type="match status" value="1"/>
</dbReference>
<comment type="similarity">
    <text evidence="1">Belongs to the FGGY kinase family.</text>
</comment>
<dbReference type="Gene3D" id="3.30.420.40">
    <property type="match status" value="1"/>
</dbReference>
<evidence type="ECO:0000256" key="2">
    <source>
        <dbReference type="ARBA" id="ARBA00022679"/>
    </source>
</evidence>
<dbReference type="GO" id="GO:0019321">
    <property type="term" value="P:pentose metabolic process"/>
    <property type="evidence" value="ECO:0007669"/>
    <property type="project" value="TreeGrafter"/>
</dbReference>
<keyword evidence="3 6" id="KW-0418">Kinase</keyword>
<evidence type="ECO:0000256" key="3">
    <source>
        <dbReference type="ARBA" id="ARBA00022777"/>
    </source>
</evidence>
<comment type="caution">
    <text evidence="6">The sequence shown here is derived from an EMBL/GenBank/DDBJ whole genome shotgun (WGS) entry which is preliminary data.</text>
</comment>
<dbReference type="PANTHER" id="PTHR43435">
    <property type="entry name" value="RIBULOKINASE"/>
    <property type="match status" value="1"/>
</dbReference>
<evidence type="ECO:0000313" key="7">
    <source>
        <dbReference type="Proteomes" id="UP000246352"/>
    </source>
</evidence>
<evidence type="ECO:0000259" key="5">
    <source>
        <dbReference type="Pfam" id="PF02782"/>
    </source>
</evidence>
<keyword evidence="2" id="KW-0808">Transferase</keyword>
<dbReference type="Pfam" id="PF00370">
    <property type="entry name" value="FGGY_N"/>
    <property type="match status" value="1"/>
</dbReference>
<name>A0A317PGA4_9HYPH</name>
<reference evidence="6 7" key="1">
    <citation type="submission" date="2018-05" db="EMBL/GenBank/DDBJ databases">
        <title>Genomic Encyclopedia of Type Strains, Phase IV (KMG-IV): sequencing the most valuable type-strain genomes for metagenomic binning, comparative biology and taxonomic classification.</title>
        <authorList>
            <person name="Goeker M."/>
        </authorList>
    </citation>
    <scope>NUCLEOTIDE SEQUENCE [LARGE SCALE GENOMIC DNA]</scope>
    <source>
        <strain evidence="6 7">DSM 16791</strain>
    </source>
</reference>
<dbReference type="AlphaFoldDB" id="A0A317PGA4"/>
<feature type="domain" description="Carbohydrate kinase FGGY N-terminal" evidence="4">
    <location>
        <begin position="15"/>
        <end position="272"/>
    </location>
</feature>
<evidence type="ECO:0000313" key="6">
    <source>
        <dbReference type="EMBL" id="PWV98054.1"/>
    </source>
</evidence>
<dbReference type="Proteomes" id="UP000246352">
    <property type="component" value="Unassembled WGS sequence"/>
</dbReference>
<dbReference type="InterPro" id="IPR000577">
    <property type="entry name" value="Carb_kinase_FGGY"/>
</dbReference>
<dbReference type="FunFam" id="3.30.420.40:FF:000101">
    <property type="entry name" value="FGGY carbohydrate kinase domain-containing protein"/>
    <property type="match status" value="1"/>
</dbReference>
<proteinExistence type="inferred from homology"/>
<dbReference type="CDD" id="cd07782">
    <property type="entry name" value="ASKHA_NBD_FGGY_D-RBK"/>
    <property type="match status" value="1"/>
</dbReference>
<evidence type="ECO:0000259" key="4">
    <source>
        <dbReference type="Pfam" id="PF00370"/>
    </source>
</evidence>
<dbReference type="InterPro" id="IPR043129">
    <property type="entry name" value="ATPase_NBD"/>
</dbReference>
<keyword evidence="7" id="KW-1185">Reference proteome</keyword>
<feature type="domain" description="Carbohydrate kinase FGGY C-terminal" evidence="5">
    <location>
        <begin position="289"/>
        <end position="498"/>
    </location>
</feature>
<dbReference type="GO" id="GO:0019150">
    <property type="term" value="F:D-ribulokinase activity"/>
    <property type="evidence" value="ECO:0007669"/>
    <property type="project" value="TreeGrafter"/>
</dbReference>
<sequence>MSADNTPDASRCRFFIGVDVGTGSARAGVFDADGRLLAAAKRPVSTWHDSGNRVEQSSEQIWAAVCASVREAVVSAGVPAGEVAGIGFDATCSLVLVGAGGGPVGVGQSGDPQRNVMVWMDHRAAGEAAEINAGGHAVLRYVGGRVSPEMETPKLLWLKRNLPQSFASAEQFFDLSDYLTWRSTGSLSRSVCTVTCKWTYLAHEKRWDADYFRAIGLDELANEGFARIGTEIVDAGTPLGGGLTAAAAADLGLAQGTAVGAALIDAHAGGIGTLGAEVAGFDPRVSSRLAYIFGTSACSMASSPEPVFVDGVWGPYFSAMVPGLWLNEGGQSAAGAAIDHLVTLHPAAPAARARADADGLSLVAWLDREATEMGGATAQAVLLAGGVQVVPEFLGNRSPFADPEARAVISGLGLETGVPSLVGLYVAGLCGIGYGLRQLLEKLGADGIRIELIVASGGAAQSGLVRQVLADTTGVPVAVTATEEPVLLGSAMLAAVAAGRYPALAEAMSAMSVIDTVFLPAGGEIAVLHDKRFAAFEMLQSAERAIRAQLS</sequence>
<dbReference type="PIRSF" id="PIRSF000538">
    <property type="entry name" value="GlpK"/>
    <property type="match status" value="1"/>
</dbReference>
<dbReference type="InterPro" id="IPR018485">
    <property type="entry name" value="FGGY_C"/>
</dbReference>
<dbReference type="InterPro" id="IPR006003">
    <property type="entry name" value="FGGY_RbtK-like"/>
</dbReference>
<gene>
    <name evidence="6" type="ORF">DFR52_10531</name>
</gene>
<dbReference type="SUPFAM" id="SSF53067">
    <property type="entry name" value="Actin-like ATPase domain"/>
    <property type="match status" value="2"/>
</dbReference>
<dbReference type="GO" id="GO:0005737">
    <property type="term" value="C:cytoplasm"/>
    <property type="evidence" value="ECO:0007669"/>
    <property type="project" value="TreeGrafter"/>
</dbReference>
<dbReference type="EMBL" id="QGTR01000005">
    <property type="protein sequence ID" value="PWV98054.1"/>
    <property type="molecule type" value="Genomic_DNA"/>
</dbReference>
<evidence type="ECO:0000256" key="1">
    <source>
        <dbReference type="ARBA" id="ARBA00009156"/>
    </source>
</evidence>
<organism evidence="6 7">
    <name type="scientific">Hoeflea marina</name>
    <dbReference type="NCBI Taxonomy" id="274592"/>
    <lineage>
        <taxon>Bacteria</taxon>
        <taxon>Pseudomonadati</taxon>
        <taxon>Pseudomonadota</taxon>
        <taxon>Alphaproteobacteria</taxon>
        <taxon>Hyphomicrobiales</taxon>
        <taxon>Rhizobiaceae</taxon>
        <taxon>Hoeflea</taxon>
    </lineage>
</organism>
<dbReference type="PANTHER" id="PTHR43435:SF4">
    <property type="entry name" value="FGGY CARBOHYDRATE KINASE DOMAIN-CONTAINING PROTEIN"/>
    <property type="match status" value="1"/>
</dbReference>
<dbReference type="Pfam" id="PF02782">
    <property type="entry name" value="FGGY_C"/>
    <property type="match status" value="1"/>
</dbReference>